<keyword evidence="2 4" id="KW-0547">Nucleotide-binding</keyword>
<organism evidence="7 8">
    <name type="scientific">Actimicrobium antarcticum</name>
    <dbReference type="NCBI Taxonomy" id="1051899"/>
    <lineage>
        <taxon>Bacteria</taxon>
        <taxon>Pseudomonadati</taxon>
        <taxon>Pseudomonadota</taxon>
        <taxon>Betaproteobacteria</taxon>
        <taxon>Burkholderiales</taxon>
        <taxon>Oxalobacteraceae</taxon>
        <taxon>Actimicrobium</taxon>
    </lineage>
</organism>
<dbReference type="Gene3D" id="2.30.110.10">
    <property type="entry name" value="Electron Transport, Fmn-binding Protein, Chain A"/>
    <property type="match status" value="1"/>
</dbReference>
<dbReference type="Pfam" id="PF07238">
    <property type="entry name" value="PilZ"/>
    <property type="match status" value="1"/>
</dbReference>
<comment type="function">
    <text evidence="4">Acts as a flagellar brake, regulating swimming and swarming in a bis-(3'-5') cyclic diguanylic acid (c-di-GMP)-dependent manner. Binds 1 c-di-GMP dimer per subunit. Increasing levels of c-di-GMP lead to decreased motility.</text>
</comment>
<protein>
    <recommendedName>
        <fullName evidence="4">Flagellar brake protein YcgR</fullName>
    </recommendedName>
    <alternativeName>
        <fullName evidence="4">Cyclic di-GMP binding protein YcgR</fullName>
    </alternativeName>
</protein>
<comment type="similarity">
    <text evidence="4">Belongs to the YcgR family.</text>
</comment>
<dbReference type="EMBL" id="BAAAZE010000005">
    <property type="protein sequence ID" value="GAA4015253.1"/>
    <property type="molecule type" value="Genomic_DNA"/>
</dbReference>
<keyword evidence="7" id="KW-0966">Cell projection</keyword>
<dbReference type="InterPro" id="IPR023787">
    <property type="entry name" value="T3SS_YcgR"/>
</dbReference>
<dbReference type="HAMAP" id="MF_01457">
    <property type="entry name" value="YcgR"/>
    <property type="match status" value="1"/>
</dbReference>
<keyword evidence="1 4" id="KW-0973">c-di-GMP</keyword>
<evidence type="ECO:0000256" key="4">
    <source>
        <dbReference type="HAMAP-Rule" id="MF_01457"/>
    </source>
</evidence>
<evidence type="ECO:0000259" key="5">
    <source>
        <dbReference type="Pfam" id="PF07238"/>
    </source>
</evidence>
<dbReference type="InterPro" id="IPR012349">
    <property type="entry name" value="Split_barrel_FMN-bd"/>
</dbReference>
<dbReference type="Gene3D" id="2.40.10.220">
    <property type="entry name" value="predicted glycosyltransferase like domains"/>
    <property type="match status" value="1"/>
</dbReference>
<keyword evidence="7" id="KW-0282">Flagellum</keyword>
<feature type="domain" description="Type III secretion system flagellar brake protein YcgR PilZN" evidence="6">
    <location>
        <begin position="18"/>
        <end position="124"/>
    </location>
</feature>
<comment type="subunit">
    <text evidence="4">Monomer. Interacts with the flagellar basal bodies.</text>
</comment>
<reference evidence="8" key="1">
    <citation type="journal article" date="2019" name="Int. J. Syst. Evol. Microbiol.">
        <title>The Global Catalogue of Microorganisms (GCM) 10K type strain sequencing project: providing services to taxonomists for standard genome sequencing and annotation.</title>
        <authorList>
            <consortium name="The Broad Institute Genomics Platform"/>
            <consortium name="The Broad Institute Genome Sequencing Center for Infectious Disease"/>
            <person name="Wu L."/>
            <person name="Ma J."/>
        </authorList>
    </citation>
    <scope>NUCLEOTIDE SEQUENCE [LARGE SCALE GENOMIC DNA]</scope>
    <source>
        <strain evidence="8">JCM 16673</strain>
    </source>
</reference>
<evidence type="ECO:0000313" key="7">
    <source>
        <dbReference type="EMBL" id="GAA4015253.1"/>
    </source>
</evidence>
<keyword evidence="8" id="KW-1185">Reference proteome</keyword>
<keyword evidence="3 4" id="KW-0975">Bacterial flagellum</keyword>
<comment type="caution">
    <text evidence="7">The sequence shown here is derived from an EMBL/GenBank/DDBJ whole genome shotgun (WGS) entry which is preliminary data.</text>
</comment>
<comment type="subcellular location">
    <subcellularLocation>
        <location evidence="4">Bacterial flagellum basal body</location>
    </subcellularLocation>
</comment>
<dbReference type="Proteomes" id="UP001501353">
    <property type="component" value="Unassembled WGS sequence"/>
</dbReference>
<dbReference type="Pfam" id="PF07317">
    <property type="entry name" value="PilZN"/>
    <property type="match status" value="1"/>
</dbReference>
<dbReference type="RefSeq" id="WP_344761893.1">
    <property type="nucleotide sequence ID" value="NZ_BAAAZE010000005.1"/>
</dbReference>
<evidence type="ECO:0000259" key="6">
    <source>
        <dbReference type="Pfam" id="PF07317"/>
    </source>
</evidence>
<evidence type="ECO:0000313" key="8">
    <source>
        <dbReference type="Proteomes" id="UP001501353"/>
    </source>
</evidence>
<gene>
    <name evidence="4" type="primary">ycgR</name>
    <name evidence="7" type="ORF">GCM10022212_07500</name>
</gene>
<dbReference type="InterPro" id="IPR009926">
    <property type="entry name" value="T3SS_YcgR_PilZN"/>
</dbReference>
<evidence type="ECO:0000256" key="3">
    <source>
        <dbReference type="ARBA" id="ARBA00023143"/>
    </source>
</evidence>
<evidence type="ECO:0000256" key="2">
    <source>
        <dbReference type="ARBA" id="ARBA00022741"/>
    </source>
</evidence>
<name>A0ABP7SQW5_9BURK</name>
<keyword evidence="7" id="KW-0969">Cilium</keyword>
<evidence type="ECO:0000256" key="1">
    <source>
        <dbReference type="ARBA" id="ARBA00022636"/>
    </source>
</evidence>
<accession>A0ABP7SQW5</accession>
<dbReference type="InterPro" id="IPR009875">
    <property type="entry name" value="PilZ_domain"/>
</dbReference>
<proteinExistence type="inferred from homology"/>
<sequence>MQNHPEENDIENLDLSPFKVSSRREIAALMRSLCDQKQPIRMLMEGTGEACVTMVLHVDEGTGEVILDVPEDTNLNARLLRSENISFETVLERIRILFFATKVDECEFNGLPALRILLPPSLIRLQRREFYRVATPLSTPLRCTIQILDGDIVVPVALSLHNVSGGGITIIDDQHLLDNTIGRIYQACQIYLPGSTVVTTALEIRNSVDVTLANGNVSRRLGCLFMDLPKSMLAVIQRYITRLEREQNARSNGIR</sequence>
<feature type="domain" description="PilZ" evidence="5">
    <location>
        <begin position="126"/>
        <end position="241"/>
    </location>
</feature>